<protein>
    <submittedName>
        <fullName evidence="2">Uncharacterized protein</fullName>
    </submittedName>
</protein>
<evidence type="ECO:0000313" key="3">
    <source>
        <dbReference type="Proteomes" id="UP000886998"/>
    </source>
</evidence>
<gene>
    <name evidence="2" type="ORF">TNIN_371311</name>
</gene>
<evidence type="ECO:0000313" key="2">
    <source>
        <dbReference type="EMBL" id="GFY56550.1"/>
    </source>
</evidence>
<reference evidence="2" key="1">
    <citation type="submission" date="2020-08" db="EMBL/GenBank/DDBJ databases">
        <title>Multicomponent nature underlies the extraordinary mechanical properties of spider dragline silk.</title>
        <authorList>
            <person name="Kono N."/>
            <person name="Nakamura H."/>
            <person name="Mori M."/>
            <person name="Yoshida Y."/>
            <person name="Ohtoshi R."/>
            <person name="Malay A.D."/>
            <person name="Moran D.A.P."/>
            <person name="Tomita M."/>
            <person name="Numata K."/>
            <person name="Arakawa K."/>
        </authorList>
    </citation>
    <scope>NUCLEOTIDE SEQUENCE</scope>
</reference>
<keyword evidence="3" id="KW-1185">Reference proteome</keyword>
<feature type="signal peptide" evidence="1">
    <location>
        <begin position="1"/>
        <end position="15"/>
    </location>
</feature>
<accession>A0A8X7C5K8</accession>
<sequence>MILKVFLHLFQCALALTLKNDFPSFLEILIFELVLELMENCSLIQSFNLALPDITLDTQHVTPVNECILFVHWFTIWKICEALDLKVKFAPPPGTKGLPGTPHKDLDQMTTIPVVGSFSVWKICQALDLPAT</sequence>
<evidence type="ECO:0000256" key="1">
    <source>
        <dbReference type="SAM" id="SignalP"/>
    </source>
</evidence>
<organism evidence="2 3">
    <name type="scientific">Trichonephila inaurata madagascariensis</name>
    <dbReference type="NCBI Taxonomy" id="2747483"/>
    <lineage>
        <taxon>Eukaryota</taxon>
        <taxon>Metazoa</taxon>
        <taxon>Ecdysozoa</taxon>
        <taxon>Arthropoda</taxon>
        <taxon>Chelicerata</taxon>
        <taxon>Arachnida</taxon>
        <taxon>Araneae</taxon>
        <taxon>Araneomorphae</taxon>
        <taxon>Entelegynae</taxon>
        <taxon>Araneoidea</taxon>
        <taxon>Nephilidae</taxon>
        <taxon>Trichonephila</taxon>
        <taxon>Trichonephila inaurata</taxon>
    </lineage>
</organism>
<dbReference type="OrthoDB" id="6430898at2759"/>
<dbReference type="EMBL" id="BMAV01011028">
    <property type="protein sequence ID" value="GFY56550.1"/>
    <property type="molecule type" value="Genomic_DNA"/>
</dbReference>
<name>A0A8X7C5K8_9ARAC</name>
<comment type="caution">
    <text evidence="2">The sequence shown here is derived from an EMBL/GenBank/DDBJ whole genome shotgun (WGS) entry which is preliminary data.</text>
</comment>
<proteinExistence type="predicted"/>
<keyword evidence="1" id="KW-0732">Signal</keyword>
<dbReference type="AlphaFoldDB" id="A0A8X7C5K8"/>
<dbReference type="Proteomes" id="UP000886998">
    <property type="component" value="Unassembled WGS sequence"/>
</dbReference>
<feature type="chain" id="PRO_5036455945" evidence="1">
    <location>
        <begin position="16"/>
        <end position="132"/>
    </location>
</feature>